<evidence type="ECO:0000313" key="1">
    <source>
        <dbReference type="EMBL" id="KAJ8684616.1"/>
    </source>
</evidence>
<proteinExistence type="predicted"/>
<sequence>MADEETENLLKKLGLEALIRIFKENNINQATIQMLDRDMIIELIKDMGSRAVFLDYWGKNISGAVNNSNDKKRKRLDSTQGNPSKPIEVTKQYTFKSIDEILNEDVEGRRILAYFAAHKKILDKHRNKMCQLLLEEAEAKKIEVDYDLAAFLALSIKNRFDGEVASTYHKVPVKKKDSASNESEAACGKLISIRNNRKNAETEFKKMLEEEEKKNAPLPQNPDNDKNLAAVFAEWDLYQHPSGFQLINIDFKAGKYTKVILDYDLWMGFISLVRQYSEQNGSDNTLYEYLEILDSTNENIEPDLIRKYQHSNSTYSSSHQKVAVSLMALSHMASPQLTKKFSAKEAWKASTESAKETMIVNPQKAADVSTIRREVREQAAKRKESVQPYIIIVAKLNAISDVFVNVDDTFQHLWLMIQRGLYRIETSHDNILPTMSDIMSKLPQPGVYDDENDLSIEKLDGNDGAGSETPDSETESDQSEDSADENGKKESQTKTNKRKRIIRTGDSESEVES</sequence>
<accession>A0ACC2PNL4</accession>
<organism evidence="1 2">
    <name type="scientific">Eretmocerus hayati</name>
    <dbReference type="NCBI Taxonomy" id="131215"/>
    <lineage>
        <taxon>Eukaryota</taxon>
        <taxon>Metazoa</taxon>
        <taxon>Ecdysozoa</taxon>
        <taxon>Arthropoda</taxon>
        <taxon>Hexapoda</taxon>
        <taxon>Insecta</taxon>
        <taxon>Pterygota</taxon>
        <taxon>Neoptera</taxon>
        <taxon>Endopterygota</taxon>
        <taxon>Hymenoptera</taxon>
        <taxon>Apocrita</taxon>
        <taxon>Proctotrupomorpha</taxon>
        <taxon>Chalcidoidea</taxon>
        <taxon>Aphelinidae</taxon>
        <taxon>Aphelininae</taxon>
        <taxon>Eretmocerus</taxon>
    </lineage>
</organism>
<comment type="caution">
    <text evidence="1">The sequence shown here is derived from an EMBL/GenBank/DDBJ whole genome shotgun (WGS) entry which is preliminary data.</text>
</comment>
<gene>
    <name evidence="1" type="ORF">QAD02_020409</name>
</gene>
<dbReference type="EMBL" id="CM056741">
    <property type="protein sequence ID" value="KAJ8684616.1"/>
    <property type="molecule type" value="Genomic_DNA"/>
</dbReference>
<reference evidence="1" key="1">
    <citation type="submission" date="2023-04" db="EMBL/GenBank/DDBJ databases">
        <title>A chromosome-level genome assembly of the parasitoid wasp Eretmocerus hayati.</title>
        <authorList>
            <person name="Zhong Y."/>
            <person name="Liu S."/>
            <person name="Liu Y."/>
        </authorList>
    </citation>
    <scope>NUCLEOTIDE SEQUENCE</scope>
    <source>
        <strain evidence="1">ZJU_SS_LIU_2023</strain>
    </source>
</reference>
<name>A0ACC2PNL4_9HYME</name>
<keyword evidence="2" id="KW-1185">Reference proteome</keyword>
<dbReference type="Proteomes" id="UP001239111">
    <property type="component" value="Chromosome 1"/>
</dbReference>
<evidence type="ECO:0000313" key="2">
    <source>
        <dbReference type="Proteomes" id="UP001239111"/>
    </source>
</evidence>
<protein>
    <submittedName>
        <fullName evidence="1">Uncharacterized protein</fullName>
    </submittedName>
</protein>